<organism evidence="7 8">
    <name type="scientific">Qingrenia yutianensis</name>
    <dbReference type="NCBI Taxonomy" id="2763676"/>
    <lineage>
        <taxon>Bacteria</taxon>
        <taxon>Bacillati</taxon>
        <taxon>Bacillota</taxon>
        <taxon>Clostridia</taxon>
        <taxon>Eubacteriales</taxon>
        <taxon>Oscillospiraceae</taxon>
        <taxon>Qingrenia</taxon>
    </lineage>
</organism>
<protein>
    <recommendedName>
        <fullName evidence="6">Ribosomal processing cysteine protease Prp</fullName>
    </recommendedName>
</protein>
<dbReference type="EMBL" id="JACRTE010000001">
    <property type="protein sequence ID" value="MBC8595284.1"/>
    <property type="molecule type" value="Genomic_DNA"/>
</dbReference>
<proteinExistence type="inferred from homology"/>
<gene>
    <name evidence="7" type="ORF">H8706_00145</name>
</gene>
<name>A0A926FBE5_9FIRM</name>
<evidence type="ECO:0000256" key="3">
    <source>
        <dbReference type="ARBA" id="ARBA00022801"/>
    </source>
</evidence>
<evidence type="ECO:0000256" key="6">
    <source>
        <dbReference type="ARBA" id="ARBA00044538"/>
    </source>
</evidence>
<evidence type="ECO:0000256" key="1">
    <source>
        <dbReference type="ARBA" id="ARBA00022517"/>
    </source>
</evidence>
<keyword evidence="4" id="KW-0788">Thiol protease</keyword>
<dbReference type="GO" id="GO:0008234">
    <property type="term" value="F:cysteine-type peptidase activity"/>
    <property type="evidence" value="ECO:0007669"/>
    <property type="project" value="UniProtKB-KW"/>
</dbReference>
<dbReference type="Gene3D" id="3.30.70.1490">
    <property type="entry name" value="Cysteine protease Prp"/>
    <property type="match status" value="1"/>
</dbReference>
<dbReference type="CDD" id="cd16332">
    <property type="entry name" value="Prp-like"/>
    <property type="match status" value="1"/>
</dbReference>
<dbReference type="Pfam" id="PF04327">
    <property type="entry name" value="Peptidase_Prp"/>
    <property type="match status" value="1"/>
</dbReference>
<keyword evidence="8" id="KW-1185">Reference proteome</keyword>
<dbReference type="AlphaFoldDB" id="A0A926FBE5"/>
<keyword evidence="3" id="KW-0378">Hydrolase</keyword>
<dbReference type="PANTHER" id="PTHR39178:SF1">
    <property type="entry name" value="RIBOSOMAL-PROCESSING CYSTEINE PROTEASE PRP"/>
    <property type="match status" value="1"/>
</dbReference>
<reference evidence="7" key="1">
    <citation type="submission" date="2020-08" db="EMBL/GenBank/DDBJ databases">
        <title>Genome public.</title>
        <authorList>
            <person name="Liu C."/>
            <person name="Sun Q."/>
        </authorList>
    </citation>
    <scope>NUCLEOTIDE SEQUENCE</scope>
    <source>
        <strain evidence="7">NSJ-50</strain>
    </source>
</reference>
<dbReference type="GO" id="GO:0042254">
    <property type="term" value="P:ribosome biogenesis"/>
    <property type="evidence" value="ECO:0007669"/>
    <property type="project" value="UniProtKB-KW"/>
</dbReference>
<accession>A0A926FBE5</accession>
<dbReference type="SUPFAM" id="SSF118010">
    <property type="entry name" value="TM1457-like"/>
    <property type="match status" value="1"/>
</dbReference>
<comment type="similarity">
    <text evidence="5">Belongs to the Prp family.</text>
</comment>
<dbReference type="RefSeq" id="WP_178348354.1">
    <property type="nucleotide sequence ID" value="NZ_JACRTE010000001.1"/>
</dbReference>
<dbReference type="GO" id="GO:0006508">
    <property type="term" value="P:proteolysis"/>
    <property type="evidence" value="ECO:0007669"/>
    <property type="project" value="UniProtKB-KW"/>
</dbReference>
<comment type="caution">
    <text evidence="7">The sequence shown here is derived from an EMBL/GenBank/DDBJ whole genome shotgun (WGS) entry which is preliminary data.</text>
</comment>
<dbReference type="Proteomes" id="UP000647416">
    <property type="component" value="Unassembled WGS sequence"/>
</dbReference>
<dbReference type="InterPro" id="IPR036764">
    <property type="entry name" value="Peptidase_Prp_sf"/>
</dbReference>
<keyword evidence="1" id="KW-0690">Ribosome biogenesis</keyword>
<evidence type="ECO:0000313" key="7">
    <source>
        <dbReference type="EMBL" id="MBC8595284.1"/>
    </source>
</evidence>
<keyword evidence="2 7" id="KW-0645">Protease</keyword>
<evidence type="ECO:0000256" key="4">
    <source>
        <dbReference type="ARBA" id="ARBA00022807"/>
    </source>
</evidence>
<dbReference type="InterPro" id="IPR007422">
    <property type="entry name" value="Peptidase_Prp"/>
</dbReference>
<evidence type="ECO:0000313" key="8">
    <source>
        <dbReference type="Proteomes" id="UP000647416"/>
    </source>
</evidence>
<evidence type="ECO:0000256" key="2">
    <source>
        <dbReference type="ARBA" id="ARBA00022670"/>
    </source>
</evidence>
<dbReference type="PANTHER" id="PTHR39178">
    <property type="entry name" value="HYPOTHETICAL RIBOSOME-ASSOCIATED PROTEIN"/>
    <property type="match status" value="1"/>
</dbReference>
<evidence type="ECO:0000256" key="5">
    <source>
        <dbReference type="ARBA" id="ARBA00044503"/>
    </source>
</evidence>
<sequence>MTNIKIYRDKNKNIVKAEFDGHALFSNENDIVCAALSAVSYLTANGIENVAKVNIGYETGDGYLYFVLPRDIDEDKRKKANVLLESMYLFLTDLQKQYSDCISISDLEV</sequence>